<evidence type="ECO:0000256" key="3">
    <source>
        <dbReference type="ARBA" id="ARBA00023004"/>
    </source>
</evidence>
<gene>
    <name evidence="6" type="ORF">N7E81_03275</name>
</gene>
<evidence type="ECO:0000256" key="1">
    <source>
        <dbReference type="ARBA" id="ARBA00022617"/>
    </source>
</evidence>
<proteinExistence type="predicted"/>
<dbReference type="PANTHER" id="PTHR30600">
    <property type="entry name" value="CYTOCHROME C PEROXIDASE-RELATED"/>
    <property type="match status" value="1"/>
</dbReference>
<feature type="domain" description="Cytochrome c" evidence="5">
    <location>
        <begin position="330"/>
        <end position="462"/>
    </location>
</feature>
<dbReference type="InterPro" id="IPR051395">
    <property type="entry name" value="Cytochrome_c_Peroxidase/MauG"/>
</dbReference>
<dbReference type="PROSITE" id="PS51007">
    <property type="entry name" value="CYTC"/>
    <property type="match status" value="1"/>
</dbReference>
<name>A0ABY6D1U6_9BACT</name>
<dbReference type="PROSITE" id="PS51257">
    <property type="entry name" value="PROKAR_LIPOPROTEIN"/>
    <property type="match status" value="1"/>
</dbReference>
<keyword evidence="1 4" id="KW-0349">Heme</keyword>
<evidence type="ECO:0000256" key="2">
    <source>
        <dbReference type="ARBA" id="ARBA00022723"/>
    </source>
</evidence>
<dbReference type="PANTHER" id="PTHR30600:SF4">
    <property type="entry name" value="CYTOCHROME C DOMAIN-CONTAINING PROTEIN"/>
    <property type="match status" value="1"/>
</dbReference>
<dbReference type="RefSeq" id="WP_263051856.1">
    <property type="nucleotide sequence ID" value="NZ_CP106735.1"/>
</dbReference>
<dbReference type="EMBL" id="CP106735">
    <property type="protein sequence ID" value="UXX80126.1"/>
    <property type="molecule type" value="Genomic_DNA"/>
</dbReference>
<evidence type="ECO:0000313" key="6">
    <source>
        <dbReference type="EMBL" id="UXX80126.1"/>
    </source>
</evidence>
<dbReference type="Gene3D" id="1.10.760.10">
    <property type="entry name" value="Cytochrome c-like domain"/>
    <property type="match status" value="1"/>
</dbReference>
<keyword evidence="3 4" id="KW-0408">Iron</keyword>
<sequence length="462" mass="50760">MRISVVLLACIVGITSCSTEQDPFEHLKEIGEEMMGGDATVFDMSVNAFGHAAPNLTGTKDLEFVTGNAFFKRNWVTSPASTEDLDGLGPLFNARSCSACHLLDGRGAPPTDAAEEPLGLLFRLSVPDGAGGTKPDTYYGEQFNNHATQTVAPEGKVSVTYEEIKGTYPDGTTYTLRKPKNRFYDLNYGELPADLMVSPRVAPHMVGLGLLEAVDENTLLSFANEQEVNNDGISGRPNYVWDILKGKKTIGRFGWKSNQPSVRQQVAGAFRGDIGITSAMFPEQPCADAQTDCEKVYAENGPELTNGILDRVTLYSATLAVPGRRDWEEPEVLKGKELFGQLNCIACHVPKMTTGSNGEIPEFKNQTIRPYTDLLLHDMGEELADHRPDELATGLEWRTPPLWGIGLIHVVSGHTFLLHDGRARNMEEAILWHGGEAQTSKEAFKNLQKTERENVIKFLESL</sequence>
<dbReference type="Proteomes" id="UP001062165">
    <property type="component" value="Chromosome"/>
</dbReference>
<evidence type="ECO:0000313" key="7">
    <source>
        <dbReference type="Proteomes" id="UP001062165"/>
    </source>
</evidence>
<dbReference type="PIRSF" id="PIRSF028099">
    <property type="entry name" value="DUF1111"/>
    <property type="match status" value="1"/>
</dbReference>
<evidence type="ECO:0000259" key="5">
    <source>
        <dbReference type="PROSITE" id="PS51007"/>
    </source>
</evidence>
<keyword evidence="7" id="KW-1185">Reference proteome</keyword>
<accession>A0ABY6D1U6</accession>
<dbReference type="Pfam" id="PF06537">
    <property type="entry name" value="DHOR"/>
    <property type="match status" value="2"/>
</dbReference>
<dbReference type="SUPFAM" id="SSF46626">
    <property type="entry name" value="Cytochrome c"/>
    <property type="match status" value="1"/>
</dbReference>
<dbReference type="InterPro" id="IPR036909">
    <property type="entry name" value="Cyt_c-like_dom_sf"/>
</dbReference>
<keyword evidence="2 4" id="KW-0479">Metal-binding</keyword>
<evidence type="ECO:0000256" key="4">
    <source>
        <dbReference type="PROSITE-ProRule" id="PRU00433"/>
    </source>
</evidence>
<dbReference type="InterPro" id="IPR009056">
    <property type="entry name" value="Cyt_c-like_dom"/>
</dbReference>
<protein>
    <submittedName>
        <fullName evidence="6">C-type cytochrome</fullName>
    </submittedName>
</protein>
<dbReference type="InterPro" id="IPR010538">
    <property type="entry name" value="DHOR"/>
</dbReference>
<reference evidence="6" key="1">
    <citation type="submission" date="2022-10" db="EMBL/GenBank/DDBJ databases">
        <title>Comparative genomics and taxonomic characterization of three novel marine species of genus Reichenbachiella exhibiting antioxidant and polysaccharide degradation activities.</title>
        <authorList>
            <person name="Muhammad N."/>
            <person name="Lee Y.-J."/>
            <person name="Ko J."/>
            <person name="Kim S.-G."/>
        </authorList>
    </citation>
    <scope>NUCLEOTIDE SEQUENCE</scope>
    <source>
        <strain evidence="6">Wsw4-B4</strain>
    </source>
</reference>
<organism evidence="6 7">
    <name type="scientific">Reichenbachiella carrageenanivorans</name>
    <dbReference type="NCBI Taxonomy" id="2979869"/>
    <lineage>
        <taxon>Bacteria</taxon>
        <taxon>Pseudomonadati</taxon>
        <taxon>Bacteroidota</taxon>
        <taxon>Cytophagia</taxon>
        <taxon>Cytophagales</taxon>
        <taxon>Reichenbachiellaceae</taxon>
        <taxon>Reichenbachiella</taxon>
    </lineage>
</organism>